<keyword evidence="1" id="KW-0812">Transmembrane</keyword>
<dbReference type="PROSITE" id="PS51257">
    <property type="entry name" value="PROKAR_LIPOPROTEIN"/>
    <property type="match status" value="1"/>
</dbReference>
<evidence type="ECO:0000256" key="1">
    <source>
        <dbReference type="SAM" id="Phobius"/>
    </source>
</evidence>
<proteinExistence type="predicted"/>
<name>X1KTJ1_9ZZZZ</name>
<keyword evidence="1" id="KW-1133">Transmembrane helix</keyword>
<feature type="non-terminal residue" evidence="2">
    <location>
        <position position="35"/>
    </location>
</feature>
<feature type="transmembrane region" description="Helical" evidence="1">
    <location>
        <begin position="9"/>
        <end position="30"/>
    </location>
</feature>
<comment type="caution">
    <text evidence="2">The sequence shown here is derived from an EMBL/GenBank/DDBJ whole genome shotgun (WGS) entry which is preliminary data.</text>
</comment>
<dbReference type="EMBL" id="BARV01012962">
    <property type="protein sequence ID" value="GAI09993.1"/>
    <property type="molecule type" value="Genomic_DNA"/>
</dbReference>
<reference evidence="2" key="1">
    <citation type="journal article" date="2014" name="Front. Microbiol.">
        <title>High frequency of phylogenetically diverse reductive dehalogenase-homologous genes in deep subseafloor sedimentary metagenomes.</title>
        <authorList>
            <person name="Kawai M."/>
            <person name="Futagami T."/>
            <person name="Toyoda A."/>
            <person name="Takaki Y."/>
            <person name="Nishi S."/>
            <person name="Hori S."/>
            <person name="Arai W."/>
            <person name="Tsubouchi T."/>
            <person name="Morono Y."/>
            <person name="Uchiyama I."/>
            <person name="Ito T."/>
            <person name="Fujiyama A."/>
            <person name="Inagaki F."/>
            <person name="Takami H."/>
        </authorList>
    </citation>
    <scope>NUCLEOTIDE SEQUENCE</scope>
    <source>
        <strain evidence="2">Expedition CK06-06</strain>
    </source>
</reference>
<keyword evidence="1" id="KW-0472">Membrane</keyword>
<gene>
    <name evidence="2" type="ORF">S06H3_23716</name>
</gene>
<organism evidence="2">
    <name type="scientific">marine sediment metagenome</name>
    <dbReference type="NCBI Taxonomy" id="412755"/>
    <lineage>
        <taxon>unclassified sequences</taxon>
        <taxon>metagenomes</taxon>
        <taxon>ecological metagenomes</taxon>
    </lineage>
</organism>
<evidence type="ECO:0000313" key="2">
    <source>
        <dbReference type="EMBL" id="GAI09993.1"/>
    </source>
</evidence>
<protein>
    <submittedName>
        <fullName evidence="2">Uncharacterized protein</fullName>
    </submittedName>
</protein>
<accession>X1KTJ1</accession>
<sequence>MDKIMEKKVVLYVSFVAALIGFACTLFMGFCQIIA</sequence>
<dbReference type="AlphaFoldDB" id="X1KTJ1"/>